<accession>A0A075M4Q4</accession>
<sequence>MSNKVGTETSWVVMIENGFDGAYPEIAFGSKKEASDYKEEKDNIKQSSRHYPMRYLVETPFKPKEIW</sequence>
<reference evidence="1 2" key="2">
    <citation type="journal article" date="2016" name="Virology (Lond)">
        <title>Genomic characterization and comparison of seven Myoviridae bacteriophage infecting Bacillus thuringiensis.</title>
        <authorList>
            <person name="Sauder A.B."/>
            <person name="Quinn M.R."/>
            <person name="Brouillette A."/>
            <person name="Caruso S."/>
            <person name="Cresawn S."/>
            <person name="Erill I."/>
            <person name="Lewis L."/>
            <person name="Loesser-Casey K."/>
            <person name="Pate M."/>
            <person name="Scott C."/>
            <person name="Stockwell S."/>
            <person name="Temple L."/>
        </authorList>
    </citation>
    <scope>NUCLEOTIDE SEQUENCE [LARGE SCALE GENOMIC DNA]</scope>
</reference>
<organism evidence="1 2">
    <name type="scientific">Bacillus phage Riley</name>
    <dbReference type="NCBI Taxonomy" id="1486662"/>
    <lineage>
        <taxon>Viruses</taxon>
        <taxon>Duplodnaviria</taxon>
        <taxon>Heunggongvirae</taxon>
        <taxon>Uroviricota</taxon>
        <taxon>Caudoviricetes</taxon>
        <taxon>Herelleviridae</taxon>
        <taxon>Bastillevirinae</taxon>
        <taxon>Bequatrovirus</taxon>
        <taxon>Bequatrovirus riley</taxon>
    </lineage>
</organism>
<dbReference type="Proteomes" id="UP000028561">
    <property type="component" value="Segment"/>
</dbReference>
<keyword evidence="2" id="KW-1185">Reference proteome</keyword>
<dbReference type="GeneID" id="20283172"/>
<evidence type="ECO:0000313" key="2">
    <source>
        <dbReference type="Proteomes" id="UP000028561"/>
    </source>
</evidence>
<protein>
    <submittedName>
        <fullName evidence="1">Uncharacterized protein</fullName>
    </submittedName>
</protein>
<proteinExistence type="predicted"/>
<dbReference type="EMBL" id="KJ489402">
    <property type="protein sequence ID" value="AIF72061.1"/>
    <property type="molecule type" value="Genomic_DNA"/>
</dbReference>
<name>A0A075M4Q4_9CAUD</name>
<dbReference type="RefSeq" id="YP_009055950.1">
    <property type="nucleotide sequence ID" value="NC_024788.1"/>
</dbReference>
<reference evidence="2" key="1">
    <citation type="submission" date="2014-09" db="EMBL/GenBank/DDBJ databases">
        <title>Genomic characterization and comparison of seven Myoviridae bacteriophage infecting Bacillus thuringiensis.</title>
        <authorList>
            <person name="Sauder A.B."/>
            <person name="McKenzie Q.R."/>
            <person name="Temple L.M."/>
            <person name="Alexis B.K."/>
            <person name="Al-Atrache Z."/>
            <person name="Lewis L.O."/>
            <person name="Loesser-Casey K.E."/>
            <person name="Mitchell K.J."/>
        </authorList>
    </citation>
    <scope>NUCLEOTIDE SEQUENCE [LARGE SCALE GENOMIC DNA]</scope>
</reference>
<dbReference type="KEGG" id="vg:20283172"/>
<evidence type="ECO:0000313" key="1">
    <source>
        <dbReference type="EMBL" id="AIF72061.1"/>
    </source>
</evidence>